<dbReference type="GO" id="GO:0005524">
    <property type="term" value="F:ATP binding"/>
    <property type="evidence" value="ECO:0007669"/>
    <property type="project" value="UniProtKB-KW"/>
</dbReference>
<evidence type="ECO:0000256" key="6">
    <source>
        <dbReference type="ARBA" id="ARBA00022840"/>
    </source>
</evidence>
<dbReference type="EMBL" id="ACWF01000144">
    <property type="protein sequence ID" value="EHL74865.1"/>
    <property type="molecule type" value="Genomic_DNA"/>
</dbReference>
<keyword evidence="4" id="KW-1003">Cell membrane</keyword>
<comment type="caution">
    <text evidence="10">The sequence shown here is derived from an EMBL/GenBank/DDBJ whole genome shotgun (WGS) entry which is preliminary data.</text>
</comment>
<evidence type="ECO:0000259" key="9">
    <source>
        <dbReference type="PROSITE" id="PS50893"/>
    </source>
</evidence>
<dbReference type="AlphaFoldDB" id="G9QNV5"/>
<evidence type="ECO:0000256" key="3">
    <source>
        <dbReference type="ARBA" id="ARBA00022448"/>
    </source>
</evidence>
<protein>
    <recommendedName>
        <fullName evidence="9">ABC transporter domain-containing protein</fullName>
    </recommendedName>
</protein>
<dbReference type="InterPro" id="IPR027417">
    <property type="entry name" value="P-loop_NTPase"/>
</dbReference>
<dbReference type="InterPro" id="IPR015856">
    <property type="entry name" value="ABC_transpr_CbiO/EcfA_su"/>
</dbReference>
<dbReference type="SMART" id="SM00382">
    <property type="entry name" value="AAA"/>
    <property type="match status" value="2"/>
</dbReference>
<keyword evidence="3" id="KW-0813">Transport</keyword>
<dbReference type="PROSITE" id="PS50893">
    <property type="entry name" value="ABC_TRANSPORTER_2"/>
    <property type="match status" value="2"/>
</dbReference>
<keyword evidence="11" id="KW-1185">Reference proteome</keyword>
<feature type="domain" description="ABC transporter" evidence="9">
    <location>
        <begin position="299"/>
        <end position="527"/>
    </location>
</feature>
<dbReference type="PANTHER" id="PTHR43553">
    <property type="entry name" value="HEAVY METAL TRANSPORTER"/>
    <property type="match status" value="1"/>
</dbReference>
<feature type="domain" description="ABC transporter" evidence="9">
    <location>
        <begin position="4"/>
        <end position="242"/>
    </location>
</feature>
<proteinExistence type="inferred from homology"/>
<sequence>MALLEAKNLTFTYPDAPEPALSDITFTVEPGEFILLCGPSGSGKSTLLRLLKREVRPHGKIEGELFLDGCSFMEVPAKQMAQEIGMVFQDPENQIVMDRVMEELVFGLENLGYSTEDMRKRIAEMVHFFGLEGWLERKTFELSGGQKQLVNLAAVLLLHPRILLLDEPTAQLDPVAASEFMTMLRRMNEEFGLTVIIAEHRLEELFSLADRVMVLEKGKKIYDAPSREVVSQLAKHPSSQIYPYLPSPARLYLEHSQKPASESIPLTVKEGRKWISTLKGTSVPTQPFQEDITNKKPLLALKGINFQYEKETRPILDQLSLSVYEGEWLSVVGANGSGKSTLLKVMAGLQNPQRGAVIFNGKKLKKPIPSEIAFLPQNPKLFFLQDTVETELEAIIDKHQIQHGREKMEQLMEMFQLTPIKDRHPYDLSGGEMQKAALAGVMLMNPRLLLIDEPTKGLDPEAKLQFGKLLKNLRANGVTIVMVTHDIEFAAQYSTRCAMLFQGEVTITAPTKTFFQGNTFYTTVANRISRGGRVPEVLTVEEAREKWRFLE</sequence>
<dbReference type="InterPro" id="IPR003439">
    <property type="entry name" value="ABC_transporter-like_ATP-bd"/>
</dbReference>
<organism evidence="10 11">
    <name type="scientific">Bacillus smithii 7_3_47FAA</name>
    <dbReference type="NCBI Taxonomy" id="665952"/>
    <lineage>
        <taxon>Bacteria</taxon>
        <taxon>Bacillati</taxon>
        <taxon>Bacillota</taxon>
        <taxon>Bacilli</taxon>
        <taxon>Bacillales</taxon>
        <taxon>Bacillaceae</taxon>
        <taxon>Bacillus</taxon>
    </lineage>
</organism>
<comment type="similarity">
    <text evidence="2">Belongs to the ABC transporter superfamily.</text>
</comment>
<evidence type="ECO:0000256" key="4">
    <source>
        <dbReference type="ARBA" id="ARBA00022475"/>
    </source>
</evidence>
<evidence type="ECO:0000256" key="5">
    <source>
        <dbReference type="ARBA" id="ARBA00022741"/>
    </source>
</evidence>
<evidence type="ECO:0000256" key="8">
    <source>
        <dbReference type="ARBA" id="ARBA00023136"/>
    </source>
</evidence>
<dbReference type="GO" id="GO:0043190">
    <property type="term" value="C:ATP-binding cassette (ABC) transporter complex"/>
    <property type="evidence" value="ECO:0007669"/>
    <property type="project" value="TreeGrafter"/>
</dbReference>
<evidence type="ECO:0000256" key="7">
    <source>
        <dbReference type="ARBA" id="ARBA00022967"/>
    </source>
</evidence>
<dbReference type="HOGENOM" id="CLU_000604_86_7_9"/>
<keyword evidence="5" id="KW-0547">Nucleotide-binding</keyword>
<comment type="subcellular location">
    <subcellularLocation>
        <location evidence="1">Cell membrane</location>
        <topology evidence="1">Peripheral membrane protein</topology>
    </subcellularLocation>
</comment>
<dbReference type="Proteomes" id="UP000011747">
    <property type="component" value="Unassembled WGS sequence"/>
</dbReference>
<dbReference type="InterPro" id="IPR003593">
    <property type="entry name" value="AAA+_ATPase"/>
</dbReference>
<accession>G9QNV5</accession>
<dbReference type="InterPro" id="IPR050095">
    <property type="entry name" value="ECF_ABC_transporter_ATP-bd"/>
</dbReference>
<dbReference type="Pfam" id="PF00005">
    <property type="entry name" value="ABC_tran"/>
    <property type="match status" value="2"/>
</dbReference>
<dbReference type="GO" id="GO:0016887">
    <property type="term" value="F:ATP hydrolysis activity"/>
    <property type="evidence" value="ECO:0007669"/>
    <property type="project" value="InterPro"/>
</dbReference>
<evidence type="ECO:0000256" key="2">
    <source>
        <dbReference type="ARBA" id="ARBA00005417"/>
    </source>
</evidence>
<gene>
    <name evidence="10" type="ORF">HMPREF1015_03190</name>
</gene>
<dbReference type="Gene3D" id="3.40.50.300">
    <property type="entry name" value="P-loop containing nucleotide triphosphate hydrolases"/>
    <property type="match status" value="2"/>
</dbReference>
<reference evidence="10 11" key="1">
    <citation type="submission" date="2011-09" db="EMBL/GenBank/DDBJ databases">
        <title>The Genome Sequence of Bacillus smithii 7_3_47FAA.</title>
        <authorList>
            <consortium name="The Broad Institute Genome Sequencing Platform"/>
            <person name="Earl A."/>
            <person name="Ward D."/>
            <person name="Feldgarden M."/>
            <person name="Gevers D."/>
            <person name="Daigneault M."/>
            <person name="Strauss J."/>
            <person name="Allen-Vercoe E."/>
            <person name="Young S.K."/>
            <person name="Zeng Q."/>
            <person name="Gargeya S."/>
            <person name="Fitzgerald M."/>
            <person name="Haas B."/>
            <person name="Abouelleil A."/>
            <person name="Alvarado L."/>
            <person name="Arachchi H.M."/>
            <person name="Berlin A."/>
            <person name="Brown A."/>
            <person name="Chapman S.B."/>
            <person name="Chen Z."/>
            <person name="Dunbar C."/>
            <person name="Freedman E."/>
            <person name="Gearin G."/>
            <person name="Goldberg J."/>
            <person name="Griggs A."/>
            <person name="Gujja S."/>
            <person name="Heiman D."/>
            <person name="Howarth C."/>
            <person name="Larson L."/>
            <person name="Lui A."/>
            <person name="MacDonald P.J.P."/>
            <person name="Montmayeur A."/>
            <person name="Murphy C."/>
            <person name="Neiman D."/>
            <person name="Pearson M."/>
            <person name="Priest M."/>
            <person name="Roberts A."/>
            <person name="Saif S."/>
            <person name="Shea T."/>
            <person name="Shenoy N."/>
            <person name="Sisk P."/>
            <person name="Stolte C."/>
            <person name="Sykes S."/>
            <person name="Wortman J."/>
            <person name="Nusbaum C."/>
            <person name="Birren B."/>
        </authorList>
    </citation>
    <scope>NUCLEOTIDE SEQUENCE [LARGE SCALE GENOMIC DNA]</scope>
    <source>
        <strain evidence="10 11">7_3_47FAA</strain>
    </source>
</reference>
<dbReference type="PANTHER" id="PTHR43553:SF27">
    <property type="entry name" value="ENERGY-COUPLING FACTOR TRANSPORTER ATP-BINDING PROTEIN ECFA2"/>
    <property type="match status" value="1"/>
</dbReference>
<keyword evidence="7" id="KW-1278">Translocase</keyword>
<evidence type="ECO:0000313" key="10">
    <source>
        <dbReference type="EMBL" id="EHL74865.1"/>
    </source>
</evidence>
<keyword evidence="8" id="KW-0472">Membrane</keyword>
<dbReference type="SUPFAM" id="SSF52540">
    <property type="entry name" value="P-loop containing nucleoside triphosphate hydrolases"/>
    <property type="match status" value="2"/>
</dbReference>
<dbReference type="PATRIC" id="fig|665952.3.peg.2826"/>
<keyword evidence="6" id="KW-0067">ATP-binding</keyword>
<evidence type="ECO:0000313" key="11">
    <source>
        <dbReference type="Proteomes" id="UP000011747"/>
    </source>
</evidence>
<dbReference type="InterPro" id="IPR017871">
    <property type="entry name" value="ABC_transporter-like_CS"/>
</dbReference>
<dbReference type="CDD" id="cd03225">
    <property type="entry name" value="ABC_cobalt_CbiO_domain1"/>
    <property type="match status" value="2"/>
</dbReference>
<dbReference type="RefSeq" id="WP_003355018.1">
    <property type="nucleotide sequence ID" value="NZ_JH414762.1"/>
</dbReference>
<dbReference type="NCBIfam" id="NF010167">
    <property type="entry name" value="PRK13648.1"/>
    <property type="match status" value="2"/>
</dbReference>
<dbReference type="GO" id="GO:0042626">
    <property type="term" value="F:ATPase-coupled transmembrane transporter activity"/>
    <property type="evidence" value="ECO:0007669"/>
    <property type="project" value="TreeGrafter"/>
</dbReference>
<dbReference type="PROSITE" id="PS00211">
    <property type="entry name" value="ABC_TRANSPORTER_1"/>
    <property type="match status" value="2"/>
</dbReference>
<evidence type="ECO:0000256" key="1">
    <source>
        <dbReference type="ARBA" id="ARBA00004202"/>
    </source>
</evidence>
<name>G9QNV5_9BACI</name>